<dbReference type="SUPFAM" id="SSF56112">
    <property type="entry name" value="Protein kinase-like (PK-like)"/>
    <property type="match status" value="1"/>
</dbReference>
<dbReference type="InParanoid" id="F0Y4L5"/>
<keyword evidence="5" id="KW-0067">ATP-binding</keyword>
<organism evidence="10">
    <name type="scientific">Aureococcus anophagefferens</name>
    <name type="common">Harmful bloom alga</name>
    <dbReference type="NCBI Taxonomy" id="44056"/>
    <lineage>
        <taxon>Eukaryota</taxon>
        <taxon>Sar</taxon>
        <taxon>Stramenopiles</taxon>
        <taxon>Ochrophyta</taxon>
        <taxon>Pelagophyceae</taxon>
        <taxon>Pelagomonadales</taxon>
        <taxon>Pelagomonadaceae</taxon>
        <taxon>Aureococcus</taxon>
    </lineage>
</organism>
<keyword evidence="3" id="KW-0547">Nucleotide-binding</keyword>
<dbReference type="InterPro" id="IPR000719">
    <property type="entry name" value="Prot_kinase_dom"/>
</dbReference>
<keyword evidence="10" id="KW-1185">Reference proteome</keyword>
<dbReference type="GO" id="GO:0004674">
    <property type="term" value="F:protein serine/threonine kinase activity"/>
    <property type="evidence" value="ECO:0007669"/>
    <property type="project" value="UniProtKB-KW"/>
</dbReference>
<keyword evidence="1" id="KW-0723">Serine/threonine-protein kinase</keyword>
<reference evidence="9 10" key="1">
    <citation type="journal article" date="2011" name="Proc. Natl. Acad. Sci. U.S.A.">
        <title>Niche of harmful alga Aureococcus anophagefferens revealed through ecogenomics.</title>
        <authorList>
            <person name="Gobler C.J."/>
            <person name="Berry D.L."/>
            <person name="Dyhrman S.T."/>
            <person name="Wilhelm S.W."/>
            <person name="Salamov A."/>
            <person name="Lobanov A.V."/>
            <person name="Zhang Y."/>
            <person name="Collier J.L."/>
            <person name="Wurch L.L."/>
            <person name="Kustka A.B."/>
            <person name="Dill B.D."/>
            <person name="Shah M."/>
            <person name="VerBerkmoes N.C."/>
            <person name="Kuo A."/>
            <person name="Terry A."/>
            <person name="Pangilinan J."/>
            <person name="Lindquist E.A."/>
            <person name="Lucas S."/>
            <person name="Paulsen I.T."/>
            <person name="Hattenrath-Lehmann T.K."/>
            <person name="Talmage S.C."/>
            <person name="Walker E.A."/>
            <person name="Koch F."/>
            <person name="Burson A.M."/>
            <person name="Marcoval M.A."/>
            <person name="Tang Y.Z."/>
            <person name="Lecleir G.R."/>
            <person name="Coyne K.J."/>
            <person name="Berg G.M."/>
            <person name="Bertrand E.M."/>
            <person name="Saito M.A."/>
            <person name="Gladyshev V.N."/>
            <person name="Grigoriev I.V."/>
        </authorList>
    </citation>
    <scope>NUCLEOTIDE SEQUENCE [LARGE SCALE GENOMIC DNA]</scope>
    <source>
        <strain evidence="10">CCMP 1984</strain>
    </source>
</reference>
<evidence type="ECO:0000256" key="7">
    <source>
        <dbReference type="ARBA" id="ARBA00038999"/>
    </source>
</evidence>
<dbReference type="PROSITE" id="PS50011">
    <property type="entry name" value="PROTEIN_KINASE_DOM"/>
    <property type="match status" value="1"/>
</dbReference>
<feature type="non-terminal residue" evidence="9">
    <location>
        <position position="1"/>
    </location>
</feature>
<dbReference type="PANTHER" id="PTHR48013:SF32">
    <property type="entry name" value="MITOGEN-ACTIVATED PROTEIN KINASE KINASE 2-LIKE"/>
    <property type="match status" value="1"/>
</dbReference>
<evidence type="ECO:0000256" key="3">
    <source>
        <dbReference type="ARBA" id="ARBA00022741"/>
    </source>
</evidence>
<dbReference type="AlphaFoldDB" id="F0Y4L5"/>
<dbReference type="OrthoDB" id="10252354at2759"/>
<dbReference type="PANTHER" id="PTHR48013">
    <property type="entry name" value="DUAL SPECIFICITY MITOGEN-ACTIVATED PROTEIN KINASE KINASE 5-RELATED"/>
    <property type="match status" value="1"/>
</dbReference>
<evidence type="ECO:0000256" key="6">
    <source>
        <dbReference type="ARBA" id="ARBA00038035"/>
    </source>
</evidence>
<dbReference type="GO" id="GO:0005524">
    <property type="term" value="F:ATP binding"/>
    <property type="evidence" value="ECO:0007669"/>
    <property type="project" value="UniProtKB-KW"/>
</dbReference>
<dbReference type="EMBL" id="GL833124">
    <property type="protein sequence ID" value="EGB10140.1"/>
    <property type="molecule type" value="Genomic_DNA"/>
</dbReference>
<protein>
    <recommendedName>
        <fullName evidence="7">mitogen-activated protein kinase kinase</fullName>
        <ecNumber evidence="7">2.7.12.2</ecNumber>
    </recommendedName>
</protein>
<keyword evidence="2" id="KW-0808">Transferase</keyword>
<dbReference type="Pfam" id="PF00069">
    <property type="entry name" value="Pkinase"/>
    <property type="match status" value="1"/>
</dbReference>
<evidence type="ECO:0000256" key="2">
    <source>
        <dbReference type="ARBA" id="ARBA00022679"/>
    </source>
</evidence>
<comment type="similarity">
    <text evidence="6">Belongs to the protein kinase superfamily. STE Ser/Thr protein kinase family. MAP kinase kinase subfamily.</text>
</comment>
<accession>F0Y4L5</accession>
<dbReference type="Gene3D" id="1.10.510.10">
    <property type="entry name" value="Transferase(Phosphotransferase) domain 1"/>
    <property type="match status" value="1"/>
</dbReference>
<dbReference type="OMA" id="ANMLINR"/>
<feature type="domain" description="Protein kinase" evidence="8">
    <location>
        <begin position="1"/>
        <end position="79"/>
    </location>
</feature>
<dbReference type="eggNOG" id="KOG0581">
    <property type="taxonomic scope" value="Eukaryota"/>
</dbReference>
<dbReference type="RefSeq" id="XP_009034790.1">
    <property type="nucleotide sequence ID" value="XM_009036542.1"/>
</dbReference>
<sequence length="79" mass="8626">KPVVDFHTGTRHVHRDLKPANMLINRRGELKISDFGIPAARAAPLHTVKSFVGTVTYMSPERIAGGEYGTPADVWSLGL</sequence>
<dbReference type="GeneID" id="20229297"/>
<evidence type="ECO:0000313" key="9">
    <source>
        <dbReference type="EMBL" id="EGB10140.1"/>
    </source>
</evidence>
<evidence type="ECO:0000256" key="1">
    <source>
        <dbReference type="ARBA" id="ARBA00022527"/>
    </source>
</evidence>
<gene>
    <name evidence="9" type="ORF">AURANDRAFT_8822</name>
</gene>
<dbReference type="GO" id="GO:0004708">
    <property type="term" value="F:MAP kinase kinase activity"/>
    <property type="evidence" value="ECO:0007669"/>
    <property type="project" value="UniProtKB-EC"/>
</dbReference>
<dbReference type="EC" id="2.7.12.2" evidence="7"/>
<evidence type="ECO:0000313" key="10">
    <source>
        <dbReference type="Proteomes" id="UP000002729"/>
    </source>
</evidence>
<keyword evidence="4" id="KW-0418">Kinase</keyword>
<name>F0Y4L5_AURAN</name>
<evidence type="ECO:0000256" key="4">
    <source>
        <dbReference type="ARBA" id="ARBA00022777"/>
    </source>
</evidence>
<proteinExistence type="inferred from homology"/>
<dbReference type="Proteomes" id="UP000002729">
    <property type="component" value="Unassembled WGS sequence"/>
</dbReference>
<feature type="non-terminal residue" evidence="9">
    <location>
        <position position="79"/>
    </location>
</feature>
<evidence type="ECO:0000256" key="5">
    <source>
        <dbReference type="ARBA" id="ARBA00022840"/>
    </source>
</evidence>
<evidence type="ECO:0000259" key="8">
    <source>
        <dbReference type="PROSITE" id="PS50011"/>
    </source>
</evidence>
<dbReference type="InterPro" id="IPR011009">
    <property type="entry name" value="Kinase-like_dom_sf"/>
</dbReference>
<dbReference type="KEGG" id="aaf:AURANDRAFT_8822"/>